<keyword evidence="2" id="KW-1185">Reference proteome</keyword>
<comment type="caution">
    <text evidence="1">The sequence shown here is derived from an EMBL/GenBank/DDBJ whole genome shotgun (WGS) entry which is preliminary data.</text>
</comment>
<dbReference type="RefSeq" id="WP_188573464.1">
    <property type="nucleotide sequence ID" value="NZ_BMFW01000038.1"/>
</dbReference>
<proteinExistence type="predicted"/>
<organism evidence="1 2">
    <name type="scientific">Arthrobacter liuii</name>
    <dbReference type="NCBI Taxonomy" id="1476996"/>
    <lineage>
        <taxon>Bacteria</taxon>
        <taxon>Bacillati</taxon>
        <taxon>Actinomycetota</taxon>
        <taxon>Actinomycetes</taxon>
        <taxon>Micrococcales</taxon>
        <taxon>Micrococcaceae</taxon>
        <taxon>Arthrobacter</taxon>
    </lineage>
</organism>
<evidence type="ECO:0000313" key="1">
    <source>
        <dbReference type="EMBL" id="GGI01788.1"/>
    </source>
</evidence>
<evidence type="ECO:0000313" key="2">
    <source>
        <dbReference type="Proteomes" id="UP000643279"/>
    </source>
</evidence>
<sequence length="77" mass="8110">MAFFLQYATSVTVGHITVEGPDFSTILSSAQAAVQGLGCRCAALLYSPDPVPAFGKGRLLAAYTSTAGWITAEEWPE</sequence>
<reference evidence="2" key="1">
    <citation type="journal article" date="2019" name="Int. J. Syst. Evol. Microbiol.">
        <title>The Global Catalogue of Microorganisms (GCM) 10K type strain sequencing project: providing services to taxonomists for standard genome sequencing and annotation.</title>
        <authorList>
            <consortium name="The Broad Institute Genomics Platform"/>
            <consortium name="The Broad Institute Genome Sequencing Center for Infectious Disease"/>
            <person name="Wu L."/>
            <person name="Ma J."/>
        </authorList>
    </citation>
    <scope>NUCLEOTIDE SEQUENCE [LARGE SCALE GENOMIC DNA]</scope>
    <source>
        <strain evidence="2">CGMCC 1.12778</strain>
    </source>
</reference>
<protein>
    <submittedName>
        <fullName evidence="1">Uncharacterized protein</fullName>
    </submittedName>
</protein>
<dbReference type="EMBL" id="BMFW01000038">
    <property type="protein sequence ID" value="GGI01788.1"/>
    <property type="molecule type" value="Genomic_DNA"/>
</dbReference>
<name>A0ABQ2AY46_9MICC</name>
<dbReference type="Proteomes" id="UP000643279">
    <property type="component" value="Unassembled WGS sequence"/>
</dbReference>
<gene>
    <name evidence="1" type="ORF">GCM10007170_42030</name>
</gene>
<accession>A0ABQ2AY46</accession>